<dbReference type="Proteomes" id="UP001500631">
    <property type="component" value="Unassembled WGS sequence"/>
</dbReference>
<evidence type="ECO:0000256" key="1">
    <source>
        <dbReference type="SAM" id="Phobius"/>
    </source>
</evidence>
<dbReference type="InterPro" id="IPR032676">
    <property type="entry name" value="YkuD_2"/>
</dbReference>
<keyword evidence="1" id="KW-0472">Membrane</keyword>
<reference evidence="3" key="1">
    <citation type="journal article" date="2019" name="Int. J. Syst. Evol. Microbiol.">
        <title>The Global Catalogue of Microorganisms (GCM) 10K type strain sequencing project: providing services to taxonomists for standard genome sequencing and annotation.</title>
        <authorList>
            <consortium name="The Broad Institute Genomics Platform"/>
            <consortium name="The Broad Institute Genome Sequencing Center for Infectious Disease"/>
            <person name="Wu L."/>
            <person name="Ma J."/>
        </authorList>
    </citation>
    <scope>NUCLEOTIDE SEQUENCE [LARGE SCALE GENOMIC DNA]</scope>
    <source>
        <strain evidence="3">JCM 18424</strain>
    </source>
</reference>
<dbReference type="Pfam" id="PF13645">
    <property type="entry name" value="YkuD_2"/>
    <property type="match status" value="1"/>
</dbReference>
<organism evidence="2 3">
    <name type="scientific">Wohlfahrtiimonas larvae</name>
    <dbReference type="NCBI Taxonomy" id="1157986"/>
    <lineage>
        <taxon>Bacteria</taxon>
        <taxon>Pseudomonadati</taxon>
        <taxon>Pseudomonadota</taxon>
        <taxon>Gammaproteobacteria</taxon>
        <taxon>Cardiobacteriales</taxon>
        <taxon>Ignatzschineriaceae</taxon>
        <taxon>Wohlfahrtiimonas</taxon>
    </lineage>
</organism>
<accession>A0ABP9MWB5</accession>
<dbReference type="RefSeq" id="WP_077925477.1">
    <property type="nucleotide sequence ID" value="NZ_BAABKE010000004.1"/>
</dbReference>
<dbReference type="EMBL" id="BAABKE010000004">
    <property type="protein sequence ID" value="GAA5099864.1"/>
    <property type="molecule type" value="Genomic_DNA"/>
</dbReference>
<sequence length="229" mass="26571">MKNYLKWFSYLIIFVLILGGVGSAIYYKDRLWLIPKYFERGTTSPSDVIPQKSTISLENRAKEAYEYARTHDMDLDHAVLIDFSRHSGKNRFFVWSFKENKPEIESLVAHGYGNTGFESTNQKIIFSNQPNSYASSLGKYKLGARAYSKWGINVHYKMHGLEKTNSNAFSRYIVLHSYKSIPNEETYPNYLPLGFSQGCPVVDDETMRKVDSLLQTKKKPVLLWIYYLE</sequence>
<feature type="transmembrane region" description="Helical" evidence="1">
    <location>
        <begin position="7"/>
        <end position="27"/>
    </location>
</feature>
<keyword evidence="1" id="KW-0812">Transmembrane</keyword>
<keyword evidence="3" id="KW-1185">Reference proteome</keyword>
<dbReference type="PANTHER" id="PTHR38477:SF1">
    <property type="entry name" value="MUREIN L,D-TRANSPEPTIDASE CATALYTIC DOMAIN FAMILY PROTEIN"/>
    <property type="match status" value="1"/>
</dbReference>
<gene>
    <name evidence="2" type="ORF">GCM10023338_13930</name>
</gene>
<proteinExistence type="predicted"/>
<evidence type="ECO:0000313" key="2">
    <source>
        <dbReference type="EMBL" id="GAA5099864.1"/>
    </source>
</evidence>
<comment type="caution">
    <text evidence="2">The sequence shown here is derived from an EMBL/GenBank/DDBJ whole genome shotgun (WGS) entry which is preliminary data.</text>
</comment>
<evidence type="ECO:0000313" key="3">
    <source>
        <dbReference type="Proteomes" id="UP001500631"/>
    </source>
</evidence>
<protein>
    <submittedName>
        <fullName evidence="2">Murein L,D-transpeptidase catalytic domain family protein</fullName>
    </submittedName>
</protein>
<name>A0ABP9MWB5_9GAMM</name>
<dbReference type="PANTHER" id="PTHR38477">
    <property type="entry name" value="HYPOTHETICAL EXPORTED PROTEIN"/>
    <property type="match status" value="1"/>
</dbReference>
<keyword evidence="1" id="KW-1133">Transmembrane helix</keyword>